<accession>A0ABU7DRW5</accession>
<dbReference type="Proteomes" id="UP001352852">
    <property type="component" value="Unassembled WGS sequence"/>
</dbReference>
<proteinExistence type="predicted"/>
<organism evidence="2 3">
    <name type="scientific">Characodon lateralis</name>
    <dbReference type="NCBI Taxonomy" id="208331"/>
    <lineage>
        <taxon>Eukaryota</taxon>
        <taxon>Metazoa</taxon>
        <taxon>Chordata</taxon>
        <taxon>Craniata</taxon>
        <taxon>Vertebrata</taxon>
        <taxon>Euteleostomi</taxon>
        <taxon>Actinopterygii</taxon>
        <taxon>Neopterygii</taxon>
        <taxon>Teleostei</taxon>
        <taxon>Neoteleostei</taxon>
        <taxon>Acanthomorphata</taxon>
        <taxon>Ovalentaria</taxon>
        <taxon>Atherinomorphae</taxon>
        <taxon>Cyprinodontiformes</taxon>
        <taxon>Goodeidae</taxon>
        <taxon>Characodon</taxon>
    </lineage>
</organism>
<sequence length="84" mass="9677">MDRDSRTRDKDRLSGHSGQNEDSAKPLLWSRPALSVKCTAFTSHRLVQWEQDTFTLQANCSRVRINCAETSRCNRARVNHTRMA</sequence>
<reference evidence="2 3" key="1">
    <citation type="submission" date="2021-06" db="EMBL/GenBank/DDBJ databases">
        <authorList>
            <person name="Palmer J.M."/>
        </authorList>
    </citation>
    <scope>NUCLEOTIDE SEQUENCE [LARGE SCALE GENOMIC DNA]</scope>
    <source>
        <strain evidence="2 3">CL_MEX2019</strain>
        <tissue evidence="2">Muscle</tissue>
    </source>
</reference>
<evidence type="ECO:0000313" key="2">
    <source>
        <dbReference type="EMBL" id="MED6277818.1"/>
    </source>
</evidence>
<feature type="compositionally biased region" description="Basic and acidic residues" evidence="1">
    <location>
        <begin position="1"/>
        <end position="14"/>
    </location>
</feature>
<evidence type="ECO:0000313" key="3">
    <source>
        <dbReference type="Proteomes" id="UP001352852"/>
    </source>
</evidence>
<evidence type="ECO:0000256" key="1">
    <source>
        <dbReference type="SAM" id="MobiDB-lite"/>
    </source>
</evidence>
<gene>
    <name evidence="2" type="ORF">CHARACLAT_017369</name>
</gene>
<dbReference type="EMBL" id="JAHUTJ010034246">
    <property type="protein sequence ID" value="MED6277818.1"/>
    <property type="molecule type" value="Genomic_DNA"/>
</dbReference>
<protein>
    <submittedName>
        <fullName evidence="2">Uncharacterized protein</fullName>
    </submittedName>
</protein>
<name>A0ABU7DRW5_9TELE</name>
<keyword evidence="3" id="KW-1185">Reference proteome</keyword>
<comment type="caution">
    <text evidence="2">The sequence shown here is derived from an EMBL/GenBank/DDBJ whole genome shotgun (WGS) entry which is preliminary data.</text>
</comment>
<feature type="region of interest" description="Disordered" evidence="1">
    <location>
        <begin position="1"/>
        <end position="26"/>
    </location>
</feature>